<accession>A0A256G5J8</accession>
<gene>
    <name evidence="1" type="ORF">CEV31_0292</name>
</gene>
<evidence type="ECO:0000313" key="2">
    <source>
        <dbReference type="Proteomes" id="UP000215590"/>
    </source>
</evidence>
<dbReference type="EMBL" id="NNRJ01000007">
    <property type="protein sequence ID" value="OYR22373.1"/>
    <property type="molecule type" value="Genomic_DNA"/>
</dbReference>
<protein>
    <submittedName>
        <fullName evidence="1">Uncharacterized protein</fullName>
    </submittedName>
</protein>
<dbReference type="AlphaFoldDB" id="A0A256G5J8"/>
<reference evidence="1 2" key="1">
    <citation type="submission" date="2017-07" db="EMBL/GenBank/DDBJ databases">
        <title>Phylogenetic study on the rhizospheric bacterium Ochrobactrum sp. A44.</title>
        <authorList>
            <person name="Krzyzanowska D.M."/>
            <person name="Ossowicki A."/>
            <person name="Rajewska M."/>
            <person name="Maciag T."/>
            <person name="Kaczynski Z."/>
            <person name="Czerwicka M."/>
            <person name="Jafra S."/>
        </authorList>
    </citation>
    <scope>NUCLEOTIDE SEQUENCE [LARGE SCALE GENOMIC DNA]</scope>
    <source>
        <strain evidence="1 2">DSM 7216</strain>
    </source>
</reference>
<proteinExistence type="predicted"/>
<comment type="caution">
    <text evidence="1">The sequence shown here is derived from an EMBL/GenBank/DDBJ whole genome shotgun (WGS) entry which is preliminary data.</text>
</comment>
<organism evidence="1 2">
    <name type="scientific">Brucella thiophenivorans</name>
    <dbReference type="NCBI Taxonomy" id="571255"/>
    <lineage>
        <taxon>Bacteria</taxon>
        <taxon>Pseudomonadati</taxon>
        <taxon>Pseudomonadota</taxon>
        <taxon>Alphaproteobacteria</taxon>
        <taxon>Hyphomicrobiales</taxon>
        <taxon>Brucellaceae</taxon>
        <taxon>Brucella/Ochrobactrum group</taxon>
        <taxon>Brucella</taxon>
    </lineage>
</organism>
<evidence type="ECO:0000313" key="1">
    <source>
        <dbReference type="EMBL" id="OYR22373.1"/>
    </source>
</evidence>
<sequence length="39" mass="4429">MNFVLHLSQIIAQLVVYIDLQQERAYLTSASYDGTIKSV</sequence>
<name>A0A256G5J8_9HYPH</name>
<dbReference type="Proteomes" id="UP000215590">
    <property type="component" value="Unassembled WGS sequence"/>
</dbReference>
<keyword evidence="2" id="KW-1185">Reference proteome</keyword>